<evidence type="ECO:0000313" key="2">
    <source>
        <dbReference type="EMBL" id="RCG30191.1"/>
    </source>
</evidence>
<name>A0A367FIN5_9ACTN</name>
<reference evidence="2 3" key="1">
    <citation type="submission" date="2018-06" db="EMBL/GenBank/DDBJ databases">
        <title>Sphaerisporangium craniellae sp. nov., isolated from a marine sponge in the South China Sea.</title>
        <authorList>
            <person name="Li L."/>
        </authorList>
    </citation>
    <scope>NUCLEOTIDE SEQUENCE [LARGE SCALE GENOMIC DNA]</scope>
    <source>
        <strain evidence="2 3">CCTCC AA 208026</strain>
    </source>
</reference>
<proteinExistence type="predicted"/>
<sequence length="86" mass="8515">MPAVDPLAEPLAAAAGDAGHRGRGRRGLRDGGHGGVALRDGGRGGVALRDGGRRGGRQGEGGEGGRGQDRRTCGHPGHEGPFIAGC</sequence>
<comment type="caution">
    <text evidence="2">The sequence shown here is derived from an EMBL/GenBank/DDBJ whole genome shotgun (WGS) entry which is preliminary data.</text>
</comment>
<organism evidence="2 3">
    <name type="scientific">Sphaerisporangium album</name>
    <dbReference type="NCBI Taxonomy" id="509200"/>
    <lineage>
        <taxon>Bacteria</taxon>
        <taxon>Bacillati</taxon>
        <taxon>Actinomycetota</taxon>
        <taxon>Actinomycetes</taxon>
        <taxon>Streptosporangiales</taxon>
        <taxon>Streptosporangiaceae</taxon>
        <taxon>Sphaerisporangium</taxon>
    </lineage>
</organism>
<keyword evidence="3" id="KW-1185">Reference proteome</keyword>
<gene>
    <name evidence="2" type="ORF">DQ384_15660</name>
</gene>
<dbReference type="EMBL" id="QOIL01000008">
    <property type="protein sequence ID" value="RCG30191.1"/>
    <property type="molecule type" value="Genomic_DNA"/>
</dbReference>
<dbReference type="AlphaFoldDB" id="A0A367FIN5"/>
<evidence type="ECO:0000256" key="1">
    <source>
        <dbReference type="SAM" id="MobiDB-lite"/>
    </source>
</evidence>
<protein>
    <submittedName>
        <fullName evidence="2">Uncharacterized protein</fullName>
    </submittedName>
</protein>
<feature type="compositionally biased region" description="Basic and acidic residues" evidence="1">
    <location>
        <begin position="66"/>
        <end position="78"/>
    </location>
</feature>
<dbReference type="Proteomes" id="UP000253094">
    <property type="component" value="Unassembled WGS sequence"/>
</dbReference>
<evidence type="ECO:0000313" key="3">
    <source>
        <dbReference type="Proteomes" id="UP000253094"/>
    </source>
</evidence>
<feature type="region of interest" description="Disordered" evidence="1">
    <location>
        <begin position="1"/>
        <end position="86"/>
    </location>
</feature>
<accession>A0A367FIN5</accession>